<proteinExistence type="predicted"/>
<protein>
    <submittedName>
        <fullName evidence="1">Uncharacterized protein</fullName>
    </submittedName>
</protein>
<gene>
    <name evidence="1" type="ORF">V7S43_000331</name>
</gene>
<organism evidence="1 2">
    <name type="scientific">Phytophthora oleae</name>
    <dbReference type="NCBI Taxonomy" id="2107226"/>
    <lineage>
        <taxon>Eukaryota</taxon>
        <taxon>Sar</taxon>
        <taxon>Stramenopiles</taxon>
        <taxon>Oomycota</taxon>
        <taxon>Peronosporomycetes</taxon>
        <taxon>Peronosporales</taxon>
        <taxon>Peronosporaceae</taxon>
        <taxon>Phytophthora</taxon>
    </lineage>
</organism>
<dbReference type="Proteomes" id="UP001632037">
    <property type="component" value="Unassembled WGS sequence"/>
</dbReference>
<comment type="caution">
    <text evidence="1">The sequence shown here is derived from an EMBL/GenBank/DDBJ whole genome shotgun (WGS) entry which is preliminary data.</text>
</comment>
<name>A0ABD3G8M1_9STRA</name>
<reference evidence="1 2" key="1">
    <citation type="submission" date="2024-09" db="EMBL/GenBank/DDBJ databases">
        <title>Genome sequencing and assembly of Phytophthora oleae, isolate VK10A, causative agent of rot of olive drupes.</title>
        <authorList>
            <person name="Conti Taguali S."/>
            <person name="Riolo M."/>
            <person name="La Spada F."/>
            <person name="Cacciola S.O."/>
            <person name="Dionisio G."/>
        </authorList>
    </citation>
    <scope>NUCLEOTIDE SEQUENCE [LARGE SCALE GENOMIC DNA]</scope>
    <source>
        <strain evidence="1 2">VK10A</strain>
    </source>
</reference>
<sequence>MSREVSNRDSRDGCADDDAAELLALPPLPATGRDEQGATQTHQTKLCQTLLRFRLQQIELMVMKLEQLSKYSGKLLNAQNDLASLISCEKEAITRIAALAGIAMHDTRYVMSYTVALEQCCDSLLGST</sequence>
<accession>A0ABD3G8M1</accession>
<dbReference type="EMBL" id="JBIMZQ010000001">
    <property type="protein sequence ID" value="KAL3674375.1"/>
    <property type="molecule type" value="Genomic_DNA"/>
</dbReference>
<evidence type="ECO:0000313" key="2">
    <source>
        <dbReference type="Proteomes" id="UP001632037"/>
    </source>
</evidence>
<evidence type="ECO:0000313" key="1">
    <source>
        <dbReference type="EMBL" id="KAL3674375.1"/>
    </source>
</evidence>
<keyword evidence="2" id="KW-1185">Reference proteome</keyword>
<dbReference type="AlphaFoldDB" id="A0ABD3G8M1"/>